<comment type="caution">
    <text evidence="1">The sequence shown here is derived from an EMBL/GenBank/DDBJ whole genome shotgun (WGS) entry which is preliminary data.</text>
</comment>
<organism evidence="1 2">
    <name type="scientific">Flavobacterium orientale</name>
    <dbReference type="NCBI Taxonomy" id="1756020"/>
    <lineage>
        <taxon>Bacteria</taxon>
        <taxon>Pseudomonadati</taxon>
        <taxon>Bacteroidota</taxon>
        <taxon>Flavobacteriia</taxon>
        <taxon>Flavobacteriales</taxon>
        <taxon>Flavobacteriaceae</taxon>
        <taxon>Flavobacterium</taxon>
    </lineage>
</organism>
<evidence type="ECO:0000313" key="1">
    <source>
        <dbReference type="EMBL" id="GGD14599.1"/>
    </source>
</evidence>
<evidence type="ECO:0000313" key="2">
    <source>
        <dbReference type="Proteomes" id="UP000625735"/>
    </source>
</evidence>
<name>A0A917D8E1_9FLAO</name>
<sequence>MKEDFLHYVWHFKKFKFTQLHTFQNHELSILHTGYYLKQSGPDFFNAQLLIDNQKWAGNVEIHLKSSDWYVHHHETDSNYDNVILHVVWEHDVEIYRKDATVIPVLELKHYVDQSVVENYNQLVAAKSWINCENQLKNLPEFTLSHWIERLYIERLEQKTSELELVLLKTTTNWEHVFYISLARSFGLNTNGVSFQELLLSIPFSVLKKEQHDLLALEALFFGRVGLLENHFEDNYYQDLKSKWHFLVHKYQLQSTSIVAPEFFKHRPDNFPTIRLAQLAQLLHRESNLLQRCLDTTSLSAFYTLFNIQVSDYWKTHYTFDHKSTFKSKSLSKGFVDLLLLNCVLPIKFSYSKSKGIQNIEELLALALEIKSEKNSIIEKFQQFGLASSSSLHSQALLHLKSKYCNQNKCLQCEIGKNLINFTSPK</sequence>
<keyword evidence="2" id="KW-1185">Reference proteome</keyword>
<protein>
    <recommendedName>
        <fullName evidence="3">DUF2851 domain-containing protein</fullName>
    </recommendedName>
</protein>
<reference evidence="1" key="1">
    <citation type="journal article" date="2014" name="Int. J. Syst. Evol. Microbiol.">
        <title>Complete genome sequence of Corynebacterium casei LMG S-19264T (=DSM 44701T), isolated from a smear-ripened cheese.</title>
        <authorList>
            <consortium name="US DOE Joint Genome Institute (JGI-PGF)"/>
            <person name="Walter F."/>
            <person name="Albersmeier A."/>
            <person name="Kalinowski J."/>
            <person name="Ruckert C."/>
        </authorList>
    </citation>
    <scope>NUCLEOTIDE SEQUENCE</scope>
    <source>
        <strain evidence="1">CGMCC 1.12506</strain>
    </source>
</reference>
<dbReference type="Proteomes" id="UP000625735">
    <property type="component" value="Unassembled WGS sequence"/>
</dbReference>
<dbReference type="RefSeq" id="WP_188360642.1">
    <property type="nucleotide sequence ID" value="NZ_BMFG01000001.1"/>
</dbReference>
<accession>A0A917D8E1</accession>
<dbReference type="AlphaFoldDB" id="A0A917D8E1"/>
<dbReference type="Pfam" id="PF11013">
    <property type="entry name" value="DUF2851"/>
    <property type="match status" value="1"/>
</dbReference>
<proteinExistence type="predicted"/>
<dbReference type="EMBL" id="BMFG01000001">
    <property type="protein sequence ID" value="GGD14599.1"/>
    <property type="molecule type" value="Genomic_DNA"/>
</dbReference>
<reference evidence="1" key="2">
    <citation type="submission" date="2020-09" db="EMBL/GenBank/DDBJ databases">
        <authorList>
            <person name="Sun Q."/>
            <person name="Zhou Y."/>
        </authorList>
    </citation>
    <scope>NUCLEOTIDE SEQUENCE</scope>
    <source>
        <strain evidence="1">CGMCC 1.12506</strain>
    </source>
</reference>
<dbReference type="InterPro" id="IPR021272">
    <property type="entry name" value="DUF2851"/>
</dbReference>
<evidence type="ECO:0008006" key="3">
    <source>
        <dbReference type="Google" id="ProtNLM"/>
    </source>
</evidence>
<gene>
    <name evidence="1" type="ORF">GCM10011343_02060</name>
</gene>